<reference evidence="1 2" key="1">
    <citation type="submission" date="2019-03" db="EMBL/GenBank/DDBJ databases">
        <title>Comparative genomic analyses of the sweetpotato soil rot pathogen, Streptomyces ipomoeae.</title>
        <authorList>
            <person name="Ruschel Soares N."/>
            <person name="Badger J.H."/>
            <person name="Huguet-Tapia J.C."/>
            <person name="Clark C.A."/>
            <person name="Pettis G.S."/>
        </authorList>
    </citation>
    <scope>NUCLEOTIDE SEQUENCE [LARGE SCALE GENOMIC DNA]</scope>
    <source>
        <strain evidence="1 2">88-35</strain>
    </source>
</reference>
<sequence length="78" mass="8630">MRVKKEIECTVRLGLHDTSDDDVANLVRDARRRKHEVVVLWEPGNDCALTVDFDDDLEGALALVEAVKGLEASSGNHD</sequence>
<dbReference type="RefSeq" id="WP_048820426.1">
    <property type="nucleotide sequence ID" value="NZ_CP182305.1"/>
</dbReference>
<dbReference type="EMBL" id="SPAZ01000180">
    <property type="protein sequence ID" value="TQE31647.1"/>
    <property type="molecule type" value="Genomic_DNA"/>
</dbReference>
<dbReference type="Proteomes" id="UP000318720">
    <property type="component" value="Unassembled WGS sequence"/>
</dbReference>
<gene>
    <name evidence="1" type="ORF">Sipo8835_22280</name>
</gene>
<dbReference type="GeneID" id="301694533"/>
<dbReference type="AlphaFoldDB" id="A0A540Q9F9"/>
<protein>
    <submittedName>
        <fullName evidence="1">Uncharacterized protein</fullName>
    </submittedName>
</protein>
<name>A0A540Q9F9_9ACTN</name>
<evidence type="ECO:0000313" key="2">
    <source>
        <dbReference type="Proteomes" id="UP000318720"/>
    </source>
</evidence>
<evidence type="ECO:0000313" key="1">
    <source>
        <dbReference type="EMBL" id="TQE31647.1"/>
    </source>
</evidence>
<accession>A0A540Q9F9</accession>
<organism evidence="1 2">
    <name type="scientific">Streptomyces ipomoeae</name>
    <dbReference type="NCBI Taxonomy" id="103232"/>
    <lineage>
        <taxon>Bacteria</taxon>
        <taxon>Bacillati</taxon>
        <taxon>Actinomycetota</taxon>
        <taxon>Actinomycetes</taxon>
        <taxon>Kitasatosporales</taxon>
        <taxon>Streptomycetaceae</taxon>
        <taxon>Streptomyces</taxon>
    </lineage>
</organism>
<comment type="caution">
    <text evidence="1">The sequence shown here is derived from an EMBL/GenBank/DDBJ whole genome shotgun (WGS) entry which is preliminary data.</text>
</comment>
<proteinExistence type="predicted"/>